<accession>A0A0T9D799</accession>
<reference evidence="2 3" key="1">
    <citation type="submission" date="2015-03" db="EMBL/GenBank/DDBJ databases">
        <authorList>
            <consortium name="Pathogen Informatics"/>
        </authorList>
    </citation>
    <scope>NUCLEOTIDE SEQUENCE [LARGE SCALE GENOMIC DNA]</scope>
    <source>
        <strain evidence="2 3">Bir 185</strain>
    </source>
</reference>
<dbReference type="AlphaFoldDB" id="A0A0T9D799"/>
<gene>
    <name evidence="2" type="ORF">ERS027659_03450</name>
</gene>
<feature type="compositionally biased region" description="Basic and acidic residues" evidence="1">
    <location>
        <begin position="15"/>
        <end position="24"/>
    </location>
</feature>
<evidence type="ECO:0000313" key="2">
    <source>
        <dbReference type="EMBL" id="CKS69506.1"/>
    </source>
</evidence>
<sequence length="103" mass="11338">MRHGESADVSGVAGERGDRRLWRAGDPSSDLREIPVTRGPSGCLVGFGWAMRRLLGLVDHVVAVDLAELRRRYPQTASRDGYSCGYENVKILDGVRNGVEGRR</sequence>
<protein>
    <submittedName>
        <fullName evidence="2">Uncharacterized protein</fullName>
    </submittedName>
</protein>
<evidence type="ECO:0000256" key="1">
    <source>
        <dbReference type="SAM" id="MobiDB-lite"/>
    </source>
</evidence>
<organism evidence="2 3">
    <name type="scientific">Mycobacterium tuberculosis</name>
    <dbReference type="NCBI Taxonomy" id="1773"/>
    <lineage>
        <taxon>Bacteria</taxon>
        <taxon>Bacillati</taxon>
        <taxon>Actinomycetota</taxon>
        <taxon>Actinomycetes</taxon>
        <taxon>Mycobacteriales</taxon>
        <taxon>Mycobacteriaceae</taxon>
        <taxon>Mycobacterium</taxon>
        <taxon>Mycobacterium tuberculosis complex</taxon>
    </lineage>
</organism>
<proteinExistence type="predicted"/>
<dbReference type="EMBL" id="CNFT01000998">
    <property type="protein sequence ID" value="CKS69506.1"/>
    <property type="molecule type" value="Genomic_DNA"/>
</dbReference>
<name>A0A0T9D799_MYCTX</name>
<evidence type="ECO:0000313" key="3">
    <source>
        <dbReference type="Proteomes" id="UP000050164"/>
    </source>
</evidence>
<dbReference type="Proteomes" id="UP000050164">
    <property type="component" value="Unassembled WGS sequence"/>
</dbReference>
<feature type="region of interest" description="Disordered" evidence="1">
    <location>
        <begin position="1"/>
        <end position="24"/>
    </location>
</feature>